<sequence length="322" mass="37581">MIKNLEIENFKSIKHLKLDCKRINLFIGEPNTGKSNILETLGVLSFNSYGDIRDFIRFERMSNLFYDENLDEGIEIRADDTILEIGFESGDFKGRCYDGEGESFSFNFNYDGGGSRSRPKDLSPIKFYRFAVKKGFPRKESDFLLPPSGDNLLAILMTHKNLKGTASRIFEHFGFRLVLRPQENKIEILKLQEDVLISYPYSLASETLQRIIFYTTAIDSNKDSVLVFEEPESHSFPYYTKFLAERIALDKNKNQYFISTHNPYFLLSILEKAHRDEVAIFITYFEDYQTKVKPLDKKELEEIMDLGIDVFFNIERFLEVKE</sequence>
<dbReference type="Pfam" id="PF13175">
    <property type="entry name" value="AAA_15"/>
    <property type="match status" value="1"/>
</dbReference>
<accession>A0A1F2P383</accession>
<dbReference type="PANTHER" id="PTHR32182:SF22">
    <property type="entry name" value="ATP-DEPENDENT ENDONUCLEASE, OLD FAMILY-RELATED"/>
    <property type="match status" value="1"/>
</dbReference>
<dbReference type="GO" id="GO:0000731">
    <property type="term" value="P:DNA synthesis involved in DNA repair"/>
    <property type="evidence" value="ECO:0007669"/>
    <property type="project" value="TreeGrafter"/>
</dbReference>
<dbReference type="EMBL" id="LYOR01000007">
    <property type="protein sequence ID" value="OFV65719.1"/>
    <property type="molecule type" value="Genomic_DNA"/>
</dbReference>
<dbReference type="GO" id="GO:0006302">
    <property type="term" value="P:double-strand break repair"/>
    <property type="evidence" value="ECO:0007669"/>
    <property type="project" value="TreeGrafter"/>
</dbReference>
<evidence type="ECO:0000313" key="3">
    <source>
        <dbReference type="EMBL" id="OFV65719.1"/>
    </source>
</evidence>
<dbReference type="SUPFAM" id="SSF52540">
    <property type="entry name" value="P-loop containing nucleoside triphosphate hydrolases"/>
    <property type="match status" value="1"/>
</dbReference>
<dbReference type="Gene3D" id="3.40.50.300">
    <property type="entry name" value="P-loop containing nucleotide triphosphate hydrolases"/>
    <property type="match status" value="1"/>
</dbReference>
<organism evidence="3 4">
    <name type="scientific">Candidatus Syntropharchaeum butanivorans</name>
    <dbReference type="NCBI Taxonomy" id="1839936"/>
    <lineage>
        <taxon>Archaea</taxon>
        <taxon>Methanobacteriati</taxon>
        <taxon>Methanobacteriota</taxon>
        <taxon>Stenosarchaea group</taxon>
        <taxon>Methanomicrobia</taxon>
        <taxon>Methanosarcinales</taxon>
        <taxon>ANME-2 cluster</taxon>
        <taxon>Candidatus Syntropharchaeum</taxon>
    </lineage>
</organism>
<dbReference type="Proteomes" id="UP000185779">
    <property type="component" value="Unassembled WGS sequence"/>
</dbReference>
<dbReference type="InterPro" id="IPR027417">
    <property type="entry name" value="P-loop_NTPase"/>
</dbReference>
<gene>
    <name evidence="2" type="ORF">ENI32_02985</name>
    <name evidence="3" type="ORF">SBU_001302</name>
</gene>
<comment type="caution">
    <text evidence="3">The sequence shown here is derived from an EMBL/GenBank/DDBJ whole genome shotgun (WGS) entry which is preliminary data.</text>
</comment>
<feature type="domain" description="Endonuclease GajA/Old nuclease/RecF-like AAA" evidence="1">
    <location>
        <begin position="1"/>
        <end position="70"/>
    </location>
</feature>
<keyword evidence="4" id="KW-1185">Reference proteome</keyword>
<name>A0A1F2P383_9EURY</name>
<evidence type="ECO:0000313" key="4">
    <source>
        <dbReference type="Proteomes" id="UP000185779"/>
    </source>
</evidence>
<protein>
    <recommendedName>
        <fullName evidence="1">Endonuclease GajA/Old nuclease/RecF-like AAA domain-containing protein</fullName>
    </recommendedName>
</protein>
<evidence type="ECO:0000313" key="2">
    <source>
        <dbReference type="EMBL" id="HEC56835.1"/>
    </source>
</evidence>
<reference evidence="3 4" key="1">
    <citation type="submission" date="2016-05" db="EMBL/GenBank/DDBJ databases">
        <title>Microbial consortia oxidize butane by reversing methanogenesis.</title>
        <authorList>
            <person name="Laso-Perez R."/>
            <person name="Richter M."/>
            <person name="Wegener G."/>
            <person name="Musat F."/>
        </authorList>
    </citation>
    <scope>NUCLEOTIDE SEQUENCE [LARGE SCALE GENOMIC DNA]</scope>
    <source>
        <strain evidence="3">BOX1</strain>
    </source>
</reference>
<reference evidence="2" key="2">
    <citation type="journal article" date="2020" name="mSystems">
        <title>Genome- and Community-Level Interaction Insights into Carbon Utilization and Element Cycling Functions of Hydrothermarchaeota in Hydrothermal Sediment.</title>
        <authorList>
            <person name="Zhou Z."/>
            <person name="Liu Y."/>
            <person name="Xu W."/>
            <person name="Pan J."/>
            <person name="Luo Z.H."/>
            <person name="Li M."/>
        </authorList>
    </citation>
    <scope>NUCLEOTIDE SEQUENCE [LARGE SCALE GENOMIC DNA]</scope>
    <source>
        <strain evidence="2">HyVt-386</strain>
    </source>
</reference>
<dbReference type="AlphaFoldDB" id="A0A1F2P383"/>
<dbReference type="STRING" id="1839936.SBU_001302"/>
<dbReference type="Proteomes" id="UP000885936">
    <property type="component" value="Unassembled WGS sequence"/>
</dbReference>
<dbReference type="InterPro" id="IPR041685">
    <property type="entry name" value="AAA_GajA/Old/RecF-like"/>
</dbReference>
<dbReference type="PANTHER" id="PTHR32182">
    <property type="entry name" value="DNA REPLICATION AND REPAIR PROTEIN RECF"/>
    <property type="match status" value="1"/>
</dbReference>
<proteinExistence type="predicted"/>
<evidence type="ECO:0000259" key="1">
    <source>
        <dbReference type="Pfam" id="PF13175"/>
    </source>
</evidence>
<dbReference type="EMBL" id="DRIE01000049">
    <property type="protein sequence ID" value="HEC56835.1"/>
    <property type="molecule type" value="Genomic_DNA"/>
</dbReference>
<dbReference type="PATRIC" id="fig|1839936.3.peg.1318"/>